<feature type="non-terminal residue" evidence="1">
    <location>
        <position position="122"/>
    </location>
</feature>
<evidence type="ECO:0000313" key="2">
    <source>
        <dbReference type="Proteomes" id="UP000789920"/>
    </source>
</evidence>
<keyword evidence="2" id="KW-1185">Reference proteome</keyword>
<dbReference type="EMBL" id="CAJVQC010075984">
    <property type="protein sequence ID" value="CAG8814302.1"/>
    <property type="molecule type" value="Genomic_DNA"/>
</dbReference>
<name>A0ACA9RXH6_9GLOM</name>
<evidence type="ECO:0000313" key="1">
    <source>
        <dbReference type="EMBL" id="CAG8814302.1"/>
    </source>
</evidence>
<gene>
    <name evidence="1" type="ORF">RPERSI_LOCUS23958</name>
</gene>
<comment type="caution">
    <text evidence="1">The sequence shown here is derived from an EMBL/GenBank/DDBJ whole genome shotgun (WGS) entry which is preliminary data.</text>
</comment>
<accession>A0ACA9RXH6</accession>
<sequence length="122" mass="14372">DQRWKCIVTPCLELQNEYNYSTLHLKLIDTLTQLLSQFPNAKTFSKLDDDGLIHPHLYYDLVNKFESNNYAELAECFLRNSLITESSIGEDIFFGKIVSNYCNPKFIDLNNTNMVWHKRYNL</sequence>
<reference evidence="1" key="1">
    <citation type="submission" date="2021-06" db="EMBL/GenBank/DDBJ databases">
        <authorList>
            <person name="Kallberg Y."/>
            <person name="Tangrot J."/>
            <person name="Rosling A."/>
        </authorList>
    </citation>
    <scope>NUCLEOTIDE SEQUENCE</scope>
    <source>
        <strain evidence="1">MA461A</strain>
    </source>
</reference>
<feature type="non-terminal residue" evidence="1">
    <location>
        <position position="1"/>
    </location>
</feature>
<proteinExistence type="predicted"/>
<organism evidence="1 2">
    <name type="scientific">Racocetra persica</name>
    <dbReference type="NCBI Taxonomy" id="160502"/>
    <lineage>
        <taxon>Eukaryota</taxon>
        <taxon>Fungi</taxon>
        <taxon>Fungi incertae sedis</taxon>
        <taxon>Mucoromycota</taxon>
        <taxon>Glomeromycotina</taxon>
        <taxon>Glomeromycetes</taxon>
        <taxon>Diversisporales</taxon>
        <taxon>Gigasporaceae</taxon>
        <taxon>Racocetra</taxon>
    </lineage>
</organism>
<dbReference type="Proteomes" id="UP000789920">
    <property type="component" value="Unassembled WGS sequence"/>
</dbReference>
<protein>
    <submittedName>
        <fullName evidence="1">12307_t:CDS:1</fullName>
    </submittedName>
</protein>